<dbReference type="InterPro" id="IPR012334">
    <property type="entry name" value="Pectin_lyas_fold"/>
</dbReference>
<gene>
    <name evidence="9" type="ORF">FCM35_KLT12839</name>
</gene>
<keyword evidence="4" id="KW-0134">Cell wall</keyword>
<evidence type="ECO:0000256" key="5">
    <source>
        <dbReference type="ARBA" id="ARBA00022801"/>
    </source>
</evidence>
<keyword evidence="4" id="KW-0964">Secreted</keyword>
<evidence type="ECO:0000256" key="4">
    <source>
        <dbReference type="ARBA" id="ARBA00022512"/>
    </source>
</evidence>
<feature type="chain" id="PRO_5033061356" description="pectinesterase" evidence="7">
    <location>
        <begin position="26"/>
        <end position="496"/>
    </location>
</feature>
<dbReference type="EC" id="3.1.1.11" evidence="3"/>
<feature type="domain" description="Pectinesterase catalytic" evidence="8">
    <location>
        <begin position="191"/>
        <end position="480"/>
    </location>
</feature>
<evidence type="ECO:0000313" key="9">
    <source>
        <dbReference type="EMBL" id="KAF3322850.1"/>
    </source>
</evidence>
<dbReference type="GO" id="GO:0045490">
    <property type="term" value="P:pectin catabolic process"/>
    <property type="evidence" value="ECO:0007669"/>
    <property type="project" value="UniProtKB-UniPathway"/>
</dbReference>
<keyword evidence="7" id="KW-0732">Signal</keyword>
<dbReference type="PANTHER" id="PTHR31707">
    <property type="entry name" value="PECTINESTERASE"/>
    <property type="match status" value="1"/>
</dbReference>
<comment type="pathway">
    <text evidence="2">Glycan metabolism; pectin degradation; 2-dehydro-3-deoxy-D-gluconate from pectin: step 1/5.</text>
</comment>
<dbReference type="Pfam" id="PF01095">
    <property type="entry name" value="Pectinesterase"/>
    <property type="match status" value="1"/>
</dbReference>
<comment type="subcellular location">
    <subcellularLocation>
        <location evidence="1">Secreted</location>
        <location evidence="1">Cell wall</location>
    </subcellularLocation>
</comment>
<dbReference type="UniPathway" id="UPA00545">
    <property type="reaction ID" value="UER00823"/>
</dbReference>
<dbReference type="AlphaFoldDB" id="A0A833QEY1"/>
<dbReference type="GO" id="GO:0042545">
    <property type="term" value="P:cell wall modification"/>
    <property type="evidence" value="ECO:0007669"/>
    <property type="project" value="InterPro"/>
</dbReference>
<evidence type="ECO:0000256" key="3">
    <source>
        <dbReference type="ARBA" id="ARBA00013229"/>
    </source>
</evidence>
<keyword evidence="6" id="KW-0063">Aspartyl esterase</keyword>
<feature type="signal peptide" evidence="7">
    <location>
        <begin position="1"/>
        <end position="25"/>
    </location>
</feature>
<dbReference type="SUPFAM" id="SSF51126">
    <property type="entry name" value="Pectin lyase-like"/>
    <property type="match status" value="1"/>
</dbReference>
<dbReference type="FunFam" id="2.160.20.10:FF:000029">
    <property type="entry name" value="Pectinesterase 4"/>
    <property type="match status" value="1"/>
</dbReference>
<evidence type="ECO:0000256" key="7">
    <source>
        <dbReference type="SAM" id="SignalP"/>
    </source>
</evidence>
<name>A0A833QEY1_9POAL</name>
<organism evidence="9 10">
    <name type="scientific">Carex littledalei</name>
    <dbReference type="NCBI Taxonomy" id="544730"/>
    <lineage>
        <taxon>Eukaryota</taxon>
        <taxon>Viridiplantae</taxon>
        <taxon>Streptophyta</taxon>
        <taxon>Embryophyta</taxon>
        <taxon>Tracheophyta</taxon>
        <taxon>Spermatophyta</taxon>
        <taxon>Magnoliopsida</taxon>
        <taxon>Liliopsida</taxon>
        <taxon>Poales</taxon>
        <taxon>Cyperaceae</taxon>
        <taxon>Cyperoideae</taxon>
        <taxon>Cariceae</taxon>
        <taxon>Carex</taxon>
        <taxon>Carex subgen. Euthyceras</taxon>
    </lineage>
</organism>
<dbReference type="Proteomes" id="UP000623129">
    <property type="component" value="Unassembled WGS sequence"/>
</dbReference>
<evidence type="ECO:0000256" key="6">
    <source>
        <dbReference type="ARBA" id="ARBA00023085"/>
    </source>
</evidence>
<proteinExistence type="predicted"/>
<reference evidence="9" key="1">
    <citation type="submission" date="2020-01" db="EMBL/GenBank/DDBJ databases">
        <title>Genome sequence of Kobresia littledalei, the first chromosome-level genome in the family Cyperaceae.</title>
        <authorList>
            <person name="Qu G."/>
        </authorList>
    </citation>
    <scope>NUCLEOTIDE SEQUENCE</scope>
    <source>
        <strain evidence="9">C.B.Clarke</strain>
        <tissue evidence="9">Leaf</tissue>
    </source>
</reference>
<evidence type="ECO:0000256" key="2">
    <source>
        <dbReference type="ARBA" id="ARBA00005184"/>
    </source>
</evidence>
<dbReference type="InterPro" id="IPR011050">
    <property type="entry name" value="Pectin_lyase_fold/virulence"/>
</dbReference>
<sequence length="496" mass="54715">MASYKHLFSIITIIFLFMYSTPTRGSQVALSKSRGALSNQIDKISSVQHLLANLSKIYTKNKSLSVCSEVVNAGNRLLSSVHRRMKGVARYDSDASLSLQTMYSAATTYLRTCGRILKEAKKHNKAKQFGSLRRHLDDIGNNCFLESYTLRAISRATVPRKKPKQESPFHKIHYARDIPRTLRRIPKDRRIVVAQDGTGHFSTISAAIAAAPAGATDYFLIIIKAGRYNEKVVVPIEKPFLVLAGAGKGATIITGSRSYALGYNTWDSATVEIYGHNFIGYNIGFENSAGPQGGQAVAVLCSSNLSAFYKCGFYGFQDTLYAHAWLQFYRECDIYGTIDFILGDASAVFQSCNIVVRPPLLGQSNPIVAQQRECPTGRTGFTIQNCVISPAPGFPINTKTYLGRPWGKSTRVAFISNQFNVMIDPVGWLPWYGIPTQVYLGEFNNTGSGADMAGRVTWPGIKRLTQPEAYNLTVDAMLGGGSWLDRTRVPYVKGLF</sequence>
<keyword evidence="10" id="KW-1185">Reference proteome</keyword>
<dbReference type="OrthoDB" id="2019149at2759"/>
<keyword evidence="5" id="KW-0378">Hydrolase</keyword>
<accession>A0A833QEY1</accession>
<protein>
    <recommendedName>
        <fullName evidence="3">pectinesterase</fullName>
        <ecNumber evidence="3">3.1.1.11</ecNumber>
    </recommendedName>
</protein>
<dbReference type="GO" id="GO:0030599">
    <property type="term" value="F:pectinesterase activity"/>
    <property type="evidence" value="ECO:0007669"/>
    <property type="project" value="UniProtKB-EC"/>
</dbReference>
<evidence type="ECO:0000313" key="10">
    <source>
        <dbReference type="Proteomes" id="UP000623129"/>
    </source>
</evidence>
<comment type="caution">
    <text evidence="9">The sequence shown here is derived from an EMBL/GenBank/DDBJ whole genome shotgun (WGS) entry which is preliminary data.</text>
</comment>
<evidence type="ECO:0000256" key="1">
    <source>
        <dbReference type="ARBA" id="ARBA00004191"/>
    </source>
</evidence>
<dbReference type="Gene3D" id="2.160.20.10">
    <property type="entry name" value="Single-stranded right-handed beta-helix, Pectin lyase-like"/>
    <property type="match status" value="1"/>
</dbReference>
<dbReference type="EMBL" id="SWLB01000024">
    <property type="protein sequence ID" value="KAF3322850.1"/>
    <property type="molecule type" value="Genomic_DNA"/>
</dbReference>
<dbReference type="InterPro" id="IPR000070">
    <property type="entry name" value="Pectinesterase_cat"/>
</dbReference>
<evidence type="ECO:0000259" key="8">
    <source>
        <dbReference type="Pfam" id="PF01095"/>
    </source>
</evidence>